<evidence type="ECO:0000313" key="1">
    <source>
        <dbReference type="EMBL" id="MPC72245.1"/>
    </source>
</evidence>
<protein>
    <recommendedName>
        <fullName evidence="3">C-type lectin domain-containing protein</fullName>
    </recommendedName>
</protein>
<dbReference type="SUPFAM" id="SSF56436">
    <property type="entry name" value="C-type lectin-like"/>
    <property type="match status" value="1"/>
</dbReference>
<proteinExistence type="predicted"/>
<evidence type="ECO:0008006" key="3">
    <source>
        <dbReference type="Google" id="ProtNLM"/>
    </source>
</evidence>
<accession>A0A5B7HR93</accession>
<dbReference type="InterPro" id="IPR016187">
    <property type="entry name" value="CTDL_fold"/>
</dbReference>
<keyword evidence="2" id="KW-1185">Reference proteome</keyword>
<comment type="caution">
    <text evidence="1">The sequence shown here is derived from an EMBL/GenBank/DDBJ whole genome shotgun (WGS) entry which is preliminary data.</text>
</comment>
<evidence type="ECO:0000313" key="2">
    <source>
        <dbReference type="Proteomes" id="UP000324222"/>
    </source>
</evidence>
<name>A0A5B7HR93_PORTR</name>
<organism evidence="1 2">
    <name type="scientific">Portunus trituberculatus</name>
    <name type="common">Swimming crab</name>
    <name type="synonym">Neptunus trituberculatus</name>
    <dbReference type="NCBI Taxonomy" id="210409"/>
    <lineage>
        <taxon>Eukaryota</taxon>
        <taxon>Metazoa</taxon>
        <taxon>Ecdysozoa</taxon>
        <taxon>Arthropoda</taxon>
        <taxon>Crustacea</taxon>
        <taxon>Multicrustacea</taxon>
        <taxon>Malacostraca</taxon>
        <taxon>Eumalacostraca</taxon>
        <taxon>Eucarida</taxon>
        <taxon>Decapoda</taxon>
        <taxon>Pleocyemata</taxon>
        <taxon>Brachyura</taxon>
        <taxon>Eubrachyura</taxon>
        <taxon>Portunoidea</taxon>
        <taxon>Portunidae</taxon>
        <taxon>Portuninae</taxon>
        <taxon>Portunus</taxon>
    </lineage>
</organism>
<sequence>MVTCRLTSAPVPVFLFFMPQGQSDVGTCYVCPPPFTNYDPGSVVPKCLTFLSSAGTWSSMLEVCKMMSGSLAVVNDDLHNIVYKHIINTPGTFLSNVKKTETRTQGLQKYQSLALNYHGKYSKIKVIFKCLASLDNLITRKQVIHENE</sequence>
<dbReference type="Proteomes" id="UP000324222">
    <property type="component" value="Unassembled WGS sequence"/>
</dbReference>
<reference evidence="1 2" key="1">
    <citation type="submission" date="2019-05" db="EMBL/GenBank/DDBJ databases">
        <title>Another draft genome of Portunus trituberculatus and its Hox gene families provides insights of decapod evolution.</title>
        <authorList>
            <person name="Jeong J.-H."/>
            <person name="Song I."/>
            <person name="Kim S."/>
            <person name="Choi T."/>
            <person name="Kim D."/>
            <person name="Ryu S."/>
            <person name="Kim W."/>
        </authorList>
    </citation>
    <scope>NUCLEOTIDE SEQUENCE [LARGE SCALE GENOMIC DNA]</scope>
    <source>
        <tissue evidence="1">Muscle</tissue>
    </source>
</reference>
<gene>
    <name evidence="1" type="ORF">E2C01_066544</name>
</gene>
<dbReference type="EMBL" id="VSRR010034397">
    <property type="protein sequence ID" value="MPC72245.1"/>
    <property type="molecule type" value="Genomic_DNA"/>
</dbReference>
<dbReference type="AlphaFoldDB" id="A0A5B7HR93"/>